<name>A0ABT1L5V1_9GAMM</name>
<feature type="signal peptide" evidence="1">
    <location>
        <begin position="1"/>
        <end position="19"/>
    </location>
</feature>
<comment type="caution">
    <text evidence="2">The sequence shown here is derived from an EMBL/GenBank/DDBJ whole genome shotgun (WGS) entry which is preliminary data.</text>
</comment>
<reference evidence="2 3" key="1">
    <citation type="journal article" date="2022" name="Nat. Microbiol.">
        <title>The microbiome of a bacterivorous marine choanoflagellate contains a resource-demanding obligate bacterial associate.</title>
        <authorList>
            <person name="Needham D.M."/>
            <person name="Poirier C."/>
            <person name="Bachy C."/>
            <person name="George E.E."/>
            <person name="Wilken S."/>
            <person name="Yung C.C.M."/>
            <person name="Limardo A.J."/>
            <person name="Morando M."/>
            <person name="Sudek L."/>
            <person name="Malmstrom R.R."/>
            <person name="Keeling P.J."/>
            <person name="Santoro A.E."/>
            <person name="Worden A.Z."/>
        </authorList>
    </citation>
    <scope>NUCLEOTIDE SEQUENCE [LARGE SCALE GENOMIC DNA]</scope>
    <source>
        <strain evidence="2 3">Comchoano-2</strain>
    </source>
</reference>
<evidence type="ECO:0000313" key="2">
    <source>
        <dbReference type="EMBL" id="MCP8352291.1"/>
    </source>
</evidence>
<evidence type="ECO:0000256" key="1">
    <source>
        <dbReference type="SAM" id="SignalP"/>
    </source>
</evidence>
<feature type="chain" id="PRO_5046979003" evidence="1">
    <location>
        <begin position="20"/>
        <end position="181"/>
    </location>
</feature>
<proteinExistence type="predicted"/>
<dbReference type="EMBL" id="JAKUDN010000002">
    <property type="protein sequence ID" value="MCP8352291.1"/>
    <property type="molecule type" value="Genomic_DNA"/>
</dbReference>
<organism evidence="2 3">
    <name type="scientific">Candidatus Synchoanobacter obligatus</name>
    <dbReference type="NCBI Taxonomy" id="2919597"/>
    <lineage>
        <taxon>Bacteria</taxon>
        <taxon>Pseudomonadati</taxon>
        <taxon>Pseudomonadota</taxon>
        <taxon>Gammaproteobacteria</taxon>
        <taxon>Candidatus Comchoanobacterales</taxon>
        <taxon>Candidatus Comchoanobacteraceae</taxon>
        <taxon>Candidatus Synchoanobacter</taxon>
    </lineage>
</organism>
<evidence type="ECO:0000313" key="3">
    <source>
        <dbReference type="Proteomes" id="UP001320768"/>
    </source>
</evidence>
<keyword evidence="3" id="KW-1185">Reference proteome</keyword>
<dbReference type="Proteomes" id="UP001320768">
    <property type="component" value="Unassembled WGS sequence"/>
</dbReference>
<dbReference type="RefSeq" id="WP_258569397.1">
    <property type="nucleotide sequence ID" value="NZ_JAKUDN010000002.1"/>
</dbReference>
<accession>A0ABT1L5V1</accession>
<gene>
    <name evidence="2" type="primary">eirA</name>
    <name evidence="2" type="ORF">MKS91_03190</name>
</gene>
<keyword evidence="1" id="KW-0732">Signal</keyword>
<sequence length="181" mass="20493">MRRFLHIGILIGLSSSAFAWDLFSSPPPKKKVSEDIVTIRPGPPPTCLPKKQQEQTNRYTCPSAKELYRSGMKWKTDSGWQSFQESFSEGISHFKGAQWKGIGVGRIYCIYQPSDPTEFPVQLTISPLISQPTTAYWEDVPSRSILNCLSPHSDPCDCQFSYYIDDEEVSSKGHILDIEKQ</sequence>
<protein>
    <submittedName>
        <fullName evidence="2">T4SS-associated protein EirA</fullName>
    </submittedName>
</protein>
<dbReference type="NCBIfam" id="NF038254">
    <property type="entry name" value="T4SS_assoc_EirA"/>
    <property type="match status" value="1"/>
</dbReference>